<reference evidence="1 2" key="1">
    <citation type="submission" date="2015-04" db="EMBL/GenBank/DDBJ databases">
        <title>Complete genome sequence of Schizopora paradoxa KUC8140, a cosmopolitan wood degrader in East Asia.</title>
        <authorList>
            <consortium name="DOE Joint Genome Institute"/>
            <person name="Min B."/>
            <person name="Park H."/>
            <person name="Jang Y."/>
            <person name="Kim J.-J."/>
            <person name="Kim K.H."/>
            <person name="Pangilinan J."/>
            <person name="Lipzen A."/>
            <person name="Riley R."/>
            <person name="Grigoriev I.V."/>
            <person name="Spatafora J.W."/>
            <person name="Choi I.-G."/>
        </authorList>
    </citation>
    <scope>NUCLEOTIDE SEQUENCE [LARGE SCALE GENOMIC DNA]</scope>
    <source>
        <strain evidence="1 2">KUC8140</strain>
    </source>
</reference>
<gene>
    <name evidence="1" type="ORF">SCHPADRAFT_946620</name>
</gene>
<protein>
    <recommendedName>
        <fullName evidence="3">F-box domain-containing protein</fullName>
    </recommendedName>
</protein>
<evidence type="ECO:0000313" key="1">
    <source>
        <dbReference type="EMBL" id="KLO05779.1"/>
    </source>
</evidence>
<evidence type="ECO:0000313" key="2">
    <source>
        <dbReference type="Proteomes" id="UP000053477"/>
    </source>
</evidence>
<name>A0A0H2R1X8_9AGAM</name>
<dbReference type="AlphaFoldDB" id="A0A0H2R1X8"/>
<organism evidence="1 2">
    <name type="scientific">Schizopora paradoxa</name>
    <dbReference type="NCBI Taxonomy" id="27342"/>
    <lineage>
        <taxon>Eukaryota</taxon>
        <taxon>Fungi</taxon>
        <taxon>Dikarya</taxon>
        <taxon>Basidiomycota</taxon>
        <taxon>Agaricomycotina</taxon>
        <taxon>Agaricomycetes</taxon>
        <taxon>Hymenochaetales</taxon>
        <taxon>Schizoporaceae</taxon>
        <taxon>Schizopora</taxon>
    </lineage>
</organism>
<dbReference type="Proteomes" id="UP000053477">
    <property type="component" value="Unassembled WGS sequence"/>
</dbReference>
<keyword evidence="2" id="KW-1185">Reference proteome</keyword>
<dbReference type="OrthoDB" id="3365698at2759"/>
<dbReference type="InParanoid" id="A0A0H2R1X8"/>
<proteinExistence type="predicted"/>
<accession>A0A0H2R1X8</accession>
<evidence type="ECO:0008006" key="3">
    <source>
        <dbReference type="Google" id="ProtNLM"/>
    </source>
</evidence>
<sequence length="271" mass="30858">MTVKVEVACRIDIEDLYIDCDRRRSSRQAFLVVYLAVSVTDIDPRTSTWTGLSLSACKVASSILRSKPSKTKLSINHSDRHPMDSRGSPEISISNISPDVLHRIVETSLPMSLPDPISSRAAAIEFFSSTPPYNSALTCRAWRDVVLSSYSLWSSLFLSFDLPDREDCDVLRRKIRRHLQRAGNAPLTIFLQLSSRYSGYYIRFDDIVHLIYTYRSTWKRTALDMDTSIISSMVLDLADLKFLEELYIGSSIKLKIFESIIPSRVSSWIVF</sequence>
<dbReference type="EMBL" id="KQ086267">
    <property type="protein sequence ID" value="KLO05779.1"/>
    <property type="molecule type" value="Genomic_DNA"/>
</dbReference>